<proteinExistence type="predicted"/>
<protein>
    <submittedName>
        <fullName evidence="2">Uncharacterized protein</fullName>
    </submittedName>
</protein>
<keyword evidence="1" id="KW-0812">Transmembrane</keyword>
<keyword evidence="1" id="KW-0472">Membrane</keyword>
<dbReference type="AlphaFoldDB" id="A0A382FPG3"/>
<name>A0A382FPG3_9ZZZZ</name>
<accession>A0A382FPG3</accession>
<sequence>MCADNGGNPDSKLWVSMPLLFAFGYVVELFYGWNAVSY</sequence>
<gene>
    <name evidence="2" type="ORF">METZ01_LOCUS217774</name>
</gene>
<evidence type="ECO:0000256" key="1">
    <source>
        <dbReference type="SAM" id="Phobius"/>
    </source>
</evidence>
<reference evidence="2" key="1">
    <citation type="submission" date="2018-05" db="EMBL/GenBank/DDBJ databases">
        <authorList>
            <person name="Lanie J.A."/>
            <person name="Ng W.-L."/>
            <person name="Kazmierczak K.M."/>
            <person name="Andrzejewski T.M."/>
            <person name="Davidsen T.M."/>
            <person name="Wayne K.J."/>
            <person name="Tettelin H."/>
            <person name="Glass J.I."/>
            <person name="Rusch D."/>
            <person name="Podicherti R."/>
            <person name="Tsui H.-C.T."/>
            <person name="Winkler M.E."/>
        </authorList>
    </citation>
    <scope>NUCLEOTIDE SEQUENCE</scope>
</reference>
<feature type="transmembrane region" description="Helical" evidence="1">
    <location>
        <begin position="13"/>
        <end position="33"/>
    </location>
</feature>
<keyword evidence="1" id="KW-1133">Transmembrane helix</keyword>
<organism evidence="2">
    <name type="scientific">marine metagenome</name>
    <dbReference type="NCBI Taxonomy" id="408172"/>
    <lineage>
        <taxon>unclassified sequences</taxon>
        <taxon>metagenomes</taxon>
        <taxon>ecological metagenomes</taxon>
    </lineage>
</organism>
<dbReference type="EMBL" id="UINC01051134">
    <property type="protein sequence ID" value="SVB64920.1"/>
    <property type="molecule type" value="Genomic_DNA"/>
</dbReference>
<evidence type="ECO:0000313" key="2">
    <source>
        <dbReference type="EMBL" id="SVB64920.1"/>
    </source>
</evidence>